<feature type="domain" description="PAS" evidence="21">
    <location>
        <begin position="506"/>
        <end position="550"/>
    </location>
</feature>
<feature type="modified residue" description="4-aspartylphosphate" evidence="14">
    <location>
        <position position="1768"/>
    </location>
</feature>
<dbReference type="RefSeq" id="WP_015216159.1">
    <property type="nucleotide sequence ID" value="NC_019771.1"/>
</dbReference>
<dbReference type="SUPFAM" id="SSF55781">
    <property type="entry name" value="GAF domain-like"/>
    <property type="match status" value="1"/>
</dbReference>
<dbReference type="InterPro" id="IPR035965">
    <property type="entry name" value="PAS-like_dom_sf"/>
</dbReference>
<comment type="catalytic activity">
    <reaction evidence="1">
        <text>ATP + protein L-histidine = ADP + protein N-phospho-L-histidine.</text>
        <dbReference type="EC" id="2.7.13.3"/>
    </reaction>
</comment>
<evidence type="ECO:0000259" key="18">
    <source>
        <dbReference type="PROSITE" id="PS50046"/>
    </source>
</evidence>
<feature type="domain" description="PAS" evidence="21">
    <location>
        <begin position="755"/>
        <end position="829"/>
    </location>
</feature>
<comment type="subcellular location">
    <subcellularLocation>
        <location evidence="2">Membrane</location>
    </subcellularLocation>
</comment>
<dbReference type="CDD" id="cd16922">
    <property type="entry name" value="HATPase_EvgS-ArcB-TorS-like"/>
    <property type="match status" value="1"/>
</dbReference>
<dbReference type="eggNOG" id="COG2905">
    <property type="taxonomic scope" value="Bacteria"/>
</dbReference>
<evidence type="ECO:0000313" key="24">
    <source>
        <dbReference type="EMBL" id="AFZ59542.1"/>
    </source>
</evidence>
<accession>K9ZLV7</accession>
<feature type="domain" description="Response regulatory" evidence="20">
    <location>
        <begin position="1719"/>
        <end position="1835"/>
    </location>
</feature>
<dbReference type="Pfam" id="PF00072">
    <property type="entry name" value="Response_reg"/>
    <property type="match status" value="2"/>
</dbReference>
<dbReference type="GO" id="GO:0006355">
    <property type="term" value="P:regulation of DNA-templated transcription"/>
    <property type="evidence" value="ECO:0007669"/>
    <property type="project" value="InterPro"/>
</dbReference>
<feature type="domain" description="PAS" evidence="21">
    <location>
        <begin position="614"/>
        <end position="662"/>
    </location>
</feature>
<dbReference type="STRING" id="272123.Anacy_4176"/>
<dbReference type="SMART" id="SM00116">
    <property type="entry name" value="CBS"/>
    <property type="match status" value="4"/>
</dbReference>
<dbReference type="SMART" id="SM00387">
    <property type="entry name" value="HATPase_c"/>
    <property type="match status" value="1"/>
</dbReference>
<dbReference type="PROSITE" id="PS50110">
    <property type="entry name" value="RESPONSE_REGULATORY"/>
    <property type="match status" value="2"/>
</dbReference>
<dbReference type="Pfam" id="PF01590">
    <property type="entry name" value="GAF"/>
    <property type="match status" value="1"/>
</dbReference>
<dbReference type="InterPro" id="IPR004358">
    <property type="entry name" value="Sig_transdc_His_kin-like_C"/>
</dbReference>
<dbReference type="InterPro" id="IPR003661">
    <property type="entry name" value="HisK_dim/P_dom"/>
</dbReference>
<dbReference type="SMART" id="SM00065">
    <property type="entry name" value="GAF"/>
    <property type="match status" value="1"/>
</dbReference>
<dbReference type="FunFam" id="3.30.565.10:FF:000010">
    <property type="entry name" value="Sensor histidine kinase RcsC"/>
    <property type="match status" value="1"/>
</dbReference>
<dbReference type="GO" id="GO:0009927">
    <property type="term" value="F:histidine phosphotransfer kinase activity"/>
    <property type="evidence" value="ECO:0007669"/>
    <property type="project" value="TreeGrafter"/>
</dbReference>
<feature type="domain" description="PAS" evidence="21">
    <location>
        <begin position="901"/>
        <end position="946"/>
    </location>
</feature>
<dbReference type="OrthoDB" id="415806at2"/>
<keyword evidence="7" id="KW-0547">Nucleotide-binding</keyword>
<evidence type="ECO:0000256" key="11">
    <source>
        <dbReference type="ARBA" id="ARBA00023136"/>
    </source>
</evidence>
<feature type="domain" description="PAS" evidence="21">
    <location>
        <begin position="1061"/>
        <end position="1096"/>
    </location>
</feature>
<dbReference type="InterPro" id="IPR013767">
    <property type="entry name" value="PAS_fold"/>
</dbReference>
<evidence type="ECO:0000256" key="4">
    <source>
        <dbReference type="ARBA" id="ARBA00012438"/>
    </source>
</evidence>
<dbReference type="Gene3D" id="3.30.450.20">
    <property type="entry name" value="PAS domain"/>
    <property type="match status" value="6"/>
</dbReference>
<evidence type="ECO:0000256" key="6">
    <source>
        <dbReference type="ARBA" id="ARBA00022679"/>
    </source>
</evidence>
<dbReference type="eggNOG" id="COG0745">
    <property type="taxonomic scope" value="Bacteria"/>
</dbReference>
<evidence type="ECO:0000259" key="20">
    <source>
        <dbReference type="PROSITE" id="PS50110"/>
    </source>
</evidence>
<feature type="coiled-coil region" evidence="16">
    <location>
        <begin position="866"/>
        <end position="904"/>
    </location>
</feature>
<dbReference type="GO" id="GO:0005524">
    <property type="term" value="F:ATP binding"/>
    <property type="evidence" value="ECO:0007669"/>
    <property type="project" value="UniProtKB-KW"/>
</dbReference>
<dbReference type="SUPFAM" id="SSF55785">
    <property type="entry name" value="PYP-like sensor domain (PAS domain)"/>
    <property type="match status" value="6"/>
</dbReference>
<dbReference type="Gene3D" id="3.30.450.40">
    <property type="match status" value="1"/>
</dbReference>
<dbReference type="eggNOG" id="COG3437">
    <property type="taxonomic scope" value="Bacteria"/>
</dbReference>
<evidence type="ECO:0000256" key="1">
    <source>
        <dbReference type="ARBA" id="ARBA00000085"/>
    </source>
</evidence>
<evidence type="ECO:0000256" key="3">
    <source>
        <dbReference type="ARBA" id="ARBA00006402"/>
    </source>
</evidence>
<dbReference type="GO" id="GO:0000155">
    <property type="term" value="F:phosphorelay sensor kinase activity"/>
    <property type="evidence" value="ECO:0007669"/>
    <property type="project" value="InterPro"/>
</dbReference>
<evidence type="ECO:0000256" key="5">
    <source>
        <dbReference type="ARBA" id="ARBA00022553"/>
    </source>
</evidence>
<name>K9ZLV7_ANACC</name>
<dbReference type="InterPro" id="IPR000700">
    <property type="entry name" value="PAS-assoc_C"/>
</dbReference>
<evidence type="ECO:0000256" key="13">
    <source>
        <dbReference type="ARBA" id="ARBA00074306"/>
    </source>
</evidence>
<feature type="domain" description="CBS" evidence="23">
    <location>
        <begin position="236"/>
        <end position="297"/>
    </location>
</feature>
<dbReference type="EMBL" id="CP003659">
    <property type="protein sequence ID" value="AFZ59542.1"/>
    <property type="molecule type" value="Genomic_DNA"/>
</dbReference>
<dbReference type="InterPro" id="IPR036890">
    <property type="entry name" value="HATPase_C_sf"/>
</dbReference>
<keyword evidence="8 24" id="KW-0418">Kinase</keyword>
<feature type="region of interest" description="Disordered" evidence="17">
    <location>
        <begin position="1443"/>
        <end position="1473"/>
    </location>
</feature>
<dbReference type="Gene3D" id="3.30.565.10">
    <property type="entry name" value="Histidine kinase-like ATPase, C-terminal domain"/>
    <property type="match status" value="1"/>
</dbReference>
<dbReference type="PATRIC" id="fig|272123.3.peg.4532"/>
<dbReference type="FunFam" id="1.10.287.130:FF:000038">
    <property type="entry name" value="Sensory transduction histidine kinase"/>
    <property type="match status" value="1"/>
</dbReference>
<dbReference type="InterPro" id="IPR029016">
    <property type="entry name" value="GAF-like_dom_sf"/>
</dbReference>
<keyword evidence="5 14" id="KW-0597">Phosphoprotein</keyword>
<dbReference type="PROSITE" id="PS50113">
    <property type="entry name" value="PAC"/>
    <property type="match status" value="5"/>
</dbReference>
<organism evidence="24 25">
    <name type="scientific">Anabaena cylindrica (strain ATCC 27899 / PCC 7122)</name>
    <dbReference type="NCBI Taxonomy" id="272123"/>
    <lineage>
        <taxon>Bacteria</taxon>
        <taxon>Bacillati</taxon>
        <taxon>Cyanobacteriota</taxon>
        <taxon>Cyanophyceae</taxon>
        <taxon>Nostocales</taxon>
        <taxon>Nostocaceae</taxon>
        <taxon>Anabaena</taxon>
    </lineage>
</organism>
<reference evidence="25" key="1">
    <citation type="journal article" date="2013" name="Proc. Natl. Acad. Sci. U.S.A.">
        <title>Improving the coverage of the cyanobacterial phylum using diversity-driven genome sequencing.</title>
        <authorList>
            <person name="Shih P.M."/>
            <person name="Wu D."/>
            <person name="Latifi A."/>
            <person name="Axen S.D."/>
            <person name="Fewer D.P."/>
            <person name="Talla E."/>
            <person name="Calteau A."/>
            <person name="Cai F."/>
            <person name="Tandeau de Marsac N."/>
            <person name="Rippka R."/>
            <person name="Herdman M."/>
            <person name="Sivonen K."/>
            <person name="Coursin T."/>
            <person name="Laurent T."/>
            <person name="Goodwin L."/>
            <person name="Nolan M."/>
            <person name="Davenport K.W."/>
            <person name="Han C.S."/>
            <person name="Rubin E.M."/>
            <person name="Eisen J.A."/>
            <person name="Woyke T."/>
            <person name="Gugger M."/>
            <person name="Kerfeld C.A."/>
        </authorList>
    </citation>
    <scope>NUCLEOTIDE SEQUENCE [LARGE SCALE GENOMIC DNA]</scope>
    <source>
        <strain evidence="25">ATCC 27899 / PCC 7122</strain>
    </source>
</reference>
<dbReference type="Pfam" id="PF00989">
    <property type="entry name" value="PAS"/>
    <property type="match status" value="1"/>
</dbReference>
<dbReference type="SMART" id="SM00448">
    <property type="entry name" value="REC"/>
    <property type="match status" value="2"/>
</dbReference>
<dbReference type="CDD" id="cd17774">
    <property type="entry name" value="CBS_two-component_sensor_histidine_kinase_repeat2"/>
    <property type="match status" value="1"/>
</dbReference>
<evidence type="ECO:0000256" key="2">
    <source>
        <dbReference type="ARBA" id="ARBA00004370"/>
    </source>
</evidence>
<dbReference type="InterPro" id="IPR001789">
    <property type="entry name" value="Sig_transdc_resp-reg_receiver"/>
</dbReference>
<dbReference type="Pfam" id="PF08448">
    <property type="entry name" value="PAS_4"/>
    <property type="match status" value="3"/>
</dbReference>
<dbReference type="KEGG" id="acy:Anacy_4176"/>
<dbReference type="SMART" id="SM00388">
    <property type="entry name" value="HisKA"/>
    <property type="match status" value="1"/>
</dbReference>
<dbReference type="PRINTS" id="PR00344">
    <property type="entry name" value="BCTRLSENSOR"/>
</dbReference>
<evidence type="ECO:0000256" key="10">
    <source>
        <dbReference type="ARBA" id="ARBA00023012"/>
    </source>
</evidence>
<dbReference type="Gene3D" id="1.10.287.130">
    <property type="match status" value="1"/>
</dbReference>
<dbReference type="GO" id="GO:0005886">
    <property type="term" value="C:plasma membrane"/>
    <property type="evidence" value="ECO:0007669"/>
    <property type="project" value="TreeGrafter"/>
</dbReference>
<dbReference type="SMART" id="SM00086">
    <property type="entry name" value="PAC"/>
    <property type="match status" value="5"/>
</dbReference>
<evidence type="ECO:0000259" key="19">
    <source>
        <dbReference type="PROSITE" id="PS50109"/>
    </source>
</evidence>
<dbReference type="SUPFAM" id="SSF55874">
    <property type="entry name" value="ATPase domain of HSP90 chaperone/DNA topoisomerase II/histidine kinase"/>
    <property type="match status" value="1"/>
</dbReference>
<keyword evidence="9" id="KW-0067">ATP-binding</keyword>
<feature type="compositionally biased region" description="Gly residues" evidence="17">
    <location>
        <begin position="1446"/>
        <end position="1457"/>
    </location>
</feature>
<dbReference type="Pfam" id="PF00512">
    <property type="entry name" value="HisKA"/>
    <property type="match status" value="1"/>
</dbReference>
<dbReference type="EC" id="2.7.13.3" evidence="4"/>
<dbReference type="CDD" id="cd04620">
    <property type="entry name" value="CBS_two-component_sensor_histidine_kinase_repeat1"/>
    <property type="match status" value="1"/>
</dbReference>
<keyword evidence="25" id="KW-1185">Reference proteome</keyword>
<feature type="domain" description="PAC" evidence="22">
    <location>
        <begin position="830"/>
        <end position="882"/>
    </location>
</feature>
<dbReference type="InterPro" id="IPR013655">
    <property type="entry name" value="PAS_fold_3"/>
</dbReference>
<dbReference type="eggNOG" id="COG2203">
    <property type="taxonomic scope" value="Bacteria"/>
</dbReference>
<dbReference type="SUPFAM" id="SSF54631">
    <property type="entry name" value="CBS-domain pair"/>
    <property type="match status" value="2"/>
</dbReference>
<comment type="similarity">
    <text evidence="3">In the N-terminal section; belongs to the phytochrome family.</text>
</comment>
<keyword evidence="10" id="KW-0902">Two-component regulatory system</keyword>
<feature type="domain" description="Response regulatory" evidence="20">
    <location>
        <begin position="1580"/>
        <end position="1693"/>
    </location>
</feature>
<evidence type="ECO:0000256" key="14">
    <source>
        <dbReference type="PROSITE-ProRule" id="PRU00169"/>
    </source>
</evidence>
<feature type="domain" description="PAC" evidence="22">
    <location>
        <begin position="691"/>
        <end position="747"/>
    </location>
</feature>
<feature type="domain" description="CBS" evidence="23">
    <location>
        <begin position="168"/>
        <end position="227"/>
    </location>
</feature>
<dbReference type="eggNOG" id="COG2202">
    <property type="taxonomic scope" value="Bacteria"/>
</dbReference>
<feature type="domain" description="PAC" evidence="22">
    <location>
        <begin position="1099"/>
        <end position="1150"/>
    </location>
</feature>
<keyword evidence="12" id="KW-0131">Cell cycle</keyword>
<keyword evidence="15" id="KW-0129">CBS domain</keyword>
<dbReference type="InterPro" id="IPR003018">
    <property type="entry name" value="GAF"/>
</dbReference>
<dbReference type="Proteomes" id="UP000010474">
    <property type="component" value="Chromosome"/>
</dbReference>
<dbReference type="Gene3D" id="3.10.580.10">
    <property type="entry name" value="CBS-domain"/>
    <property type="match status" value="2"/>
</dbReference>
<dbReference type="InterPro" id="IPR016132">
    <property type="entry name" value="Phyto_chromo_attachment"/>
</dbReference>
<gene>
    <name evidence="24" type="ordered locus">Anacy_4176</name>
</gene>
<evidence type="ECO:0000256" key="9">
    <source>
        <dbReference type="ARBA" id="ARBA00022840"/>
    </source>
</evidence>
<dbReference type="InterPro" id="IPR005467">
    <property type="entry name" value="His_kinase_dom"/>
</dbReference>
<dbReference type="eggNOG" id="COG2205">
    <property type="taxonomic scope" value="Bacteria"/>
</dbReference>
<dbReference type="PROSITE" id="PS50112">
    <property type="entry name" value="PAS"/>
    <property type="match status" value="6"/>
</dbReference>
<protein>
    <recommendedName>
        <fullName evidence="13">Circadian input-output histidine kinase CikA</fullName>
        <ecNumber evidence="4">2.7.13.3</ecNumber>
    </recommendedName>
</protein>
<dbReference type="Pfam" id="PF08447">
    <property type="entry name" value="PAS_3"/>
    <property type="match status" value="2"/>
</dbReference>
<feature type="domain" description="Phytochrome chromophore attachment site" evidence="18">
    <location>
        <begin position="353"/>
        <end position="489"/>
    </location>
</feature>
<evidence type="ECO:0000256" key="17">
    <source>
        <dbReference type="SAM" id="MobiDB-lite"/>
    </source>
</evidence>
<evidence type="ECO:0000256" key="15">
    <source>
        <dbReference type="PROSITE-ProRule" id="PRU00703"/>
    </source>
</evidence>
<dbReference type="PROSITE" id="PS50109">
    <property type="entry name" value="HIS_KIN"/>
    <property type="match status" value="1"/>
</dbReference>
<dbReference type="Pfam" id="PF02518">
    <property type="entry name" value="HATPase_c"/>
    <property type="match status" value="1"/>
</dbReference>
<dbReference type="InterPro" id="IPR000644">
    <property type="entry name" value="CBS_dom"/>
</dbReference>
<feature type="coiled-coil region" evidence="16">
    <location>
        <begin position="1267"/>
        <end position="1301"/>
    </location>
</feature>
<evidence type="ECO:0000313" key="25">
    <source>
        <dbReference type="Proteomes" id="UP000010474"/>
    </source>
</evidence>
<dbReference type="PROSITE" id="PS50046">
    <property type="entry name" value="PHYTOCHROME_2"/>
    <property type="match status" value="1"/>
</dbReference>
<dbReference type="InterPro" id="IPR036097">
    <property type="entry name" value="HisK_dim/P_sf"/>
</dbReference>
<feature type="modified residue" description="4-aspartylphosphate" evidence="14">
    <location>
        <position position="1629"/>
    </location>
</feature>
<dbReference type="CDD" id="cd00130">
    <property type="entry name" value="PAS"/>
    <property type="match status" value="6"/>
</dbReference>
<dbReference type="Pfam" id="PF00571">
    <property type="entry name" value="CBS"/>
    <property type="match status" value="3"/>
</dbReference>
<proteinExistence type="inferred from homology"/>
<evidence type="ECO:0000259" key="21">
    <source>
        <dbReference type="PROSITE" id="PS50112"/>
    </source>
</evidence>
<dbReference type="InterPro" id="IPR013656">
    <property type="entry name" value="PAS_4"/>
</dbReference>
<feature type="coiled-coil region" evidence="16">
    <location>
        <begin position="295"/>
        <end position="341"/>
    </location>
</feature>
<evidence type="ECO:0000256" key="7">
    <source>
        <dbReference type="ARBA" id="ARBA00022741"/>
    </source>
</evidence>
<dbReference type="CDD" id="cd00082">
    <property type="entry name" value="HisKA"/>
    <property type="match status" value="1"/>
</dbReference>
<dbReference type="SUPFAM" id="SSF52172">
    <property type="entry name" value="CheY-like"/>
    <property type="match status" value="2"/>
</dbReference>
<dbReference type="NCBIfam" id="TIGR00229">
    <property type="entry name" value="sensory_box"/>
    <property type="match status" value="6"/>
</dbReference>
<feature type="domain" description="PAS" evidence="21">
    <location>
        <begin position="1151"/>
        <end position="1226"/>
    </location>
</feature>
<dbReference type="PANTHER" id="PTHR43047:SF63">
    <property type="entry name" value="HISTIDINE KINASE"/>
    <property type="match status" value="1"/>
</dbReference>
<keyword evidence="11" id="KW-0472">Membrane</keyword>
<dbReference type="InterPro" id="IPR011006">
    <property type="entry name" value="CheY-like_superfamily"/>
</dbReference>
<dbReference type="PANTHER" id="PTHR43047">
    <property type="entry name" value="TWO-COMPONENT HISTIDINE PROTEIN KINASE"/>
    <property type="match status" value="1"/>
</dbReference>
<evidence type="ECO:0000256" key="16">
    <source>
        <dbReference type="SAM" id="Coils"/>
    </source>
</evidence>
<dbReference type="InterPro" id="IPR000014">
    <property type="entry name" value="PAS"/>
</dbReference>
<dbReference type="SMART" id="SM00091">
    <property type="entry name" value="PAS"/>
    <property type="match status" value="6"/>
</dbReference>
<evidence type="ECO:0000259" key="23">
    <source>
        <dbReference type="PROSITE" id="PS51371"/>
    </source>
</evidence>
<dbReference type="PROSITE" id="PS51371">
    <property type="entry name" value="CBS"/>
    <property type="match status" value="3"/>
</dbReference>
<dbReference type="CDD" id="cd00156">
    <property type="entry name" value="REC"/>
    <property type="match status" value="1"/>
</dbReference>
<evidence type="ECO:0000256" key="12">
    <source>
        <dbReference type="ARBA" id="ARBA00023306"/>
    </source>
</evidence>
<dbReference type="CDD" id="cd17546">
    <property type="entry name" value="REC_hyHK_CKI1_RcsC-like"/>
    <property type="match status" value="1"/>
</dbReference>
<feature type="domain" description="PAC" evidence="22">
    <location>
        <begin position="976"/>
        <end position="1028"/>
    </location>
</feature>
<keyword evidence="6" id="KW-0808">Transferase</keyword>
<feature type="domain" description="PAC" evidence="22">
    <location>
        <begin position="1230"/>
        <end position="1283"/>
    </location>
</feature>
<dbReference type="Gene3D" id="3.40.50.2300">
    <property type="match status" value="2"/>
</dbReference>
<keyword evidence="16" id="KW-0175">Coiled coil</keyword>
<sequence>MLSTSLIEPNNLEQAIADSPLIVSSDILATDAIALMSSARGSCALTECGVDNSSPLTDSRASCVLVMENNQLVGIFTERDVVRLSAEGRQIAGVVIGDVMTRSVITIRKSEFTDIFVVLNLFQRHRIRHLPVIEDHSGELIGILTHESLRQLLHPVDLLRLRRVSEVMSIRIVQASPETSVLEITKLMARQNVSSVIIVEENNYLLMPIGIVTERDIVQFQALDLELEAIQAQTVMSHPVFCISPNDTLWRVSILMQERRINRVVIIGEQGEMLGIVTQTTLLQALNPLDIYNMVDNLKQEVSRLEREKLELLQVRNAELEQEVQNRIAELQIQAERERLLNEITSGIRLSLNLPETLNTIAIEVRKFLNCDRVSIYKIQYHGDGIIIAEDVQAGWPSLLGQQVSDPCFTFDWVEQYINGRIQVVNDILQVDITPCHRELLQSLQIRAKILVPIVVGEELWGFMLACQNDAPRIWQPKETELLKQLSNHLAIAIQQAELYQRLKDSEKRLRTIVETSGSGFVTVDNQGNILFVNPAAAKMFGREREELFGWPFAIPYDYDTHRVEEIELLRLFGQQRTVNMQAAAITWEGQNAFLMSMSDITDLKKTEELLRQSETKYRLLIENLPLGLVVHAVDGSILTANAKAGELLELTSDQMQGKTALDPTWHLLREDETVMPVSEYPINQVIAALQPLENYVLGVNRPQSKTQIWLLVNAFPEFDSNGNLQRVVVTFVDISERQAALRERQQSEIALRNSEELFRQIAENLPQVIWMNNKEGSGPIFASRQYEKIWGRTCESLYQQPYSWLNAIHEEDQERVKTAFFLKAILGEYDEEYRIIKPDGTVSWIRDRAFPIENDAGLVYRIGGFAEDITKRKKAEEELRQLNEELEARVERRTKALRESQKMLQLVLDTVPQRVFWKDRQSVVRGCNRNFAEDVGQSPEEIIGQDPYDMSATCEEIDYYLECDRLVMRTGKPQMHIQETFHKPDGSLMWIETNKVPLRDTDGNIIGILGTYDDITSRRTAEEALRYGEERFRIALNNSPIVVFNQDLDLRYTWIYNPALGFTPEQVIGKFDTDLFLPKDAQKLEAWKRKVIETGLGIRDEIVIGTEDNFLCYVLTIDPLRDRNGVIEGVTCAALDITDRKTTEIALKESQYLIQRITEASPDILYIYDLREKRNVYVNREIAQLLGYSPAEIQSMGSELFLQTIHPDDISKIADYHARFATAKDEDILEIEYRMRDRQGNWHWFVSHDTVFSRDPENIPKQIIGAALEMTERKQMEAELRQTNAELARATRLKDEFLANMSHELRTPLNAILGMSEGLLEGVFGAVSDRQQQSIQTIERSGKHLLDLINDILDLSKVEAGKLELQPTSVAISYLCNSSLTFVKQQALKKNIQISVELSPNLPDLIVDERRLRQVLINLLNNAVKFTPDGGSVKLIVHQEEGREQGAGGRQQGDGGENLPFYTSQSPVPSPQPPNQWICFSVIDTGIGIAKEELGKLFKPFVQIDSSLNRQHNGTGLGLALVHRLVDLHNGQIIVISELGEGSCFTVRIPCIEKLEDGEKSLFSGNHQLLTNTQTPNSQVLIIEDSMVAAEQVARYLNELNMQTTIYTKGEGAIDEAIRIHPVLIILDILLPNLSGWEVLQQLRANLQTQNIPVLVISVVDERSYAISLGATEYLVKPISREQFRNTLQKLQNPNDVSNQTLIIAPTTTSREPTSPPLILLAEDNEANIATISNYLGAKGYRLIISKNGEETVTLTKMQHPDLILMDIQMPGMDGLTAMSLIRADPLFINTPIIALTALAMPGDQELCIASGANDYLTKPVKLKLLVEKIQVLLSYKTDLR</sequence>
<feature type="domain" description="Histidine kinase" evidence="19">
    <location>
        <begin position="1301"/>
        <end position="1554"/>
    </location>
</feature>
<dbReference type="InterPro" id="IPR001610">
    <property type="entry name" value="PAC"/>
</dbReference>
<dbReference type="InterPro" id="IPR003594">
    <property type="entry name" value="HATPase_dom"/>
</dbReference>
<dbReference type="SUPFAM" id="SSF47384">
    <property type="entry name" value="Homodimeric domain of signal transducing histidine kinase"/>
    <property type="match status" value="1"/>
</dbReference>
<feature type="domain" description="CBS" evidence="23">
    <location>
        <begin position="100"/>
        <end position="161"/>
    </location>
</feature>
<evidence type="ECO:0000259" key="22">
    <source>
        <dbReference type="PROSITE" id="PS50113"/>
    </source>
</evidence>
<dbReference type="HOGENOM" id="CLU_231610_0_0_3"/>
<dbReference type="InterPro" id="IPR046342">
    <property type="entry name" value="CBS_dom_sf"/>
</dbReference>
<evidence type="ECO:0000256" key="8">
    <source>
        <dbReference type="ARBA" id="ARBA00022777"/>
    </source>
</evidence>